<dbReference type="SMART" id="SM00128">
    <property type="entry name" value="IPPc"/>
    <property type="match status" value="1"/>
</dbReference>
<dbReference type="InterPro" id="IPR046985">
    <property type="entry name" value="IP5"/>
</dbReference>
<feature type="region of interest" description="Disordered" evidence="6">
    <location>
        <begin position="1046"/>
        <end position="1068"/>
    </location>
</feature>
<dbReference type="Pfam" id="PF03547">
    <property type="entry name" value="Mem_trans"/>
    <property type="match status" value="1"/>
</dbReference>
<evidence type="ECO:0000256" key="3">
    <source>
        <dbReference type="ARBA" id="ARBA00022989"/>
    </source>
</evidence>
<accession>A0ABQ9XZP7</accession>
<dbReference type="InterPro" id="IPR004776">
    <property type="entry name" value="Mem_transp_PIN-like"/>
</dbReference>
<feature type="transmembrane region" description="Helical" evidence="7">
    <location>
        <begin position="128"/>
        <end position="151"/>
    </location>
</feature>
<feature type="transmembrane region" description="Helical" evidence="7">
    <location>
        <begin position="224"/>
        <end position="241"/>
    </location>
</feature>
<feature type="compositionally biased region" description="Basic and acidic residues" evidence="6">
    <location>
        <begin position="977"/>
        <end position="994"/>
    </location>
</feature>
<keyword evidence="4 7" id="KW-0472">Membrane</keyword>
<evidence type="ECO:0000313" key="10">
    <source>
        <dbReference type="Proteomes" id="UP001281761"/>
    </source>
</evidence>
<dbReference type="Pfam" id="PF22669">
    <property type="entry name" value="Exo_endo_phos2"/>
    <property type="match status" value="2"/>
</dbReference>
<proteinExistence type="predicted"/>
<comment type="subcellular location">
    <subcellularLocation>
        <location evidence="1">Membrane</location>
        <topology evidence="1">Multi-pass membrane protein</topology>
    </subcellularLocation>
</comment>
<keyword evidence="3 7" id="KW-1133">Transmembrane helix</keyword>
<feature type="compositionally biased region" description="Basic and acidic residues" evidence="6">
    <location>
        <begin position="943"/>
        <end position="962"/>
    </location>
</feature>
<feature type="region of interest" description="Disordered" evidence="6">
    <location>
        <begin position="259"/>
        <end position="356"/>
    </location>
</feature>
<feature type="compositionally biased region" description="Basic and acidic residues" evidence="6">
    <location>
        <begin position="886"/>
        <end position="913"/>
    </location>
</feature>
<comment type="caution">
    <text evidence="9">The sequence shown here is derived from an EMBL/GenBank/DDBJ whole genome shotgun (WGS) entry which is preliminary data.</text>
</comment>
<dbReference type="Proteomes" id="UP001281761">
    <property type="component" value="Unassembled WGS sequence"/>
</dbReference>
<keyword evidence="10" id="KW-1185">Reference proteome</keyword>
<feature type="coiled-coil region" evidence="5">
    <location>
        <begin position="1142"/>
        <end position="1201"/>
    </location>
</feature>
<gene>
    <name evidence="9" type="ORF">BLNAU_8030</name>
</gene>
<feature type="compositionally biased region" description="Polar residues" evidence="6">
    <location>
        <begin position="1252"/>
        <end position="1271"/>
    </location>
</feature>
<name>A0ABQ9XZP7_9EUKA</name>
<keyword evidence="2 7" id="KW-0812">Transmembrane</keyword>
<dbReference type="EMBL" id="JARBJD010000050">
    <property type="protein sequence ID" value="KAK2956955.1"/>
    <property type="molecule type" value="Genomic_DNA"/>
</dbReference>
<reference evidence="9 10" key="1">
    <citation type="journal article" date="2022" name="bioRxiv">
        <title>Genomics of Preaxostyla Flagellates Illuminates Evolutionary Transitions and the Path Towards Mitochondrial Loss.</title>
        <authorList>
            <person name="Novak L.V.F."/>
            <person name="Treitli S.C."/>
            <person name="Pyrih J."/>
            <person name="Halakuc P."/>
            <person name="Pipaliya S.V."/>
            <person name="Vacek V."/>
            <person name="Brzon O."/>
            <person name="Soukal P."/>
            <person name="Eme L."/>
            <person name="Dacks J.B."/>
            <person name="Karnkowska A."/>
            <person name="Elias M."/>
            <person name="Hampl V."/>
        </authorList>
    </citation>
    <scope>NUCLEOTIDE SEQUENCE [LARGE SCALE GENOMIC DNA]</scope>
    <source>
        <strain evidence="9">NAU3</strain>
        <tissue evidence="9">Gut</tissue>
    </source>
</reference>
<feature type="transmembrane region" description="Helical" evidence="7">
    <location>
        <begin position="103"/>
        <end position="122"/>
    </location>
</feature>
<feature type="domain" description="Inositol polyphosphate-related phosphatase" evidence="8">
    <location>
        <begin position="393"/>
        <end position="810"/>
    </location>
</feature>
<dbReference type="GO" id="GO:0004439">
    <property type="term" value="F:phosphatidylinositol-4,5-bisphosphate 5-phosphatase activity"/>
    <property type="evidence" value="ECO:0007669"/>
    <property type="project" value="UniProtKB-EC"/>
</dbReference>
<feature type="transmembrane region" description="Helical" evidence="7">
    <location>
        <begin position="12"/>
        <end position="32"/>
    </location>
</feature>
<dbReference type="PANTHER" id="PTHR11200:SF275">
    <property type="entry name" value="LD06095P"/>
    <property type="match status" value="1"/>
</dbReference>
<evidence type="ECO:0000256" key="7">
    <source>
        <dbReference type="SAM" id="Phobius"/>
    </source>
</evidence>
<feature type="compositionally biased region" description="Polar residues" evidence="6">
    <location>
        <begin position="291"/>
        <end position="309"/>
    </location>
</feature>
<feature type="transmembrane region" description="Helical" evidence="7">
    <location>
        <begin position="69"/>
        <end position="91"/>
    </location>
</feature>
<feature type="compositionally biased region" description="Polar residues" evidence="6">
    <location>
        <begin position="917"/>
        <end position="938"/>
    </location>
</feature>
<dbReference type="InterPro" id="IPR036691">
    <property type="entry name" value="Endo/exonu/phosph_ase_sf"/>
</dbReference>
<dbReference type="InterPro" id="IPR000300">
    <property type="entry name" value="IPPc"/>
</dbReference>
<evidence type="ECO:0000256" key="2">
    <source>
        <dbReference type="ARBA" id="ARBA00022692"/>
    </source>
</evidence>
<keyword evidence="5" id="KW-0175">Coiled coil</keyword>
<evidence type="ECO:0000256" key="4">
    <source>
        <dbReference type="ARBA" id="ARBA00023136"/>
    </source>
</evidence>
<feature type="transmembrane region" description="Helical" evidence="7">
    <location>
        <begin position="362"/>
        <end position="381"/>
    </location>
</feature>
<organism evidence="9 10">
    <name type="scientific">Blattamonas nauphoetae</name>
    <dbReference type="NCBI Taxonomy" id="2049346"/>
    <lineage>
        <taxon>Eukaryota</taxon>
        <taxon>Metamonada</taxon>
        <taxon>Preaxostyla</taxon>
        <taxon>Oxymonadida</taxon>
        <taxon>Blattamonas</taxon>
    </lineage>
</organism>
<feature type="transmembrane region" description="Helical" evidence="7">
    <location>
        <begin position="182"/>
        <end position="204"/>
    </location>
</feature>
<feature type="region of interest" description="Disordered" evidence="6">
    <location>
        <begin position="1239"/>
        <end position="1283"/>
    </location>
</feature>
<dbReference type="PANTHER" id="PTHR11200">
    <property type="entry name" value="INOSITOL 5-PHOSPHATASE"/>
    <property type="match status" value="1"/>
</dbReference>
<dbReference type="EC" id="3.1.3.36" evidence="9"/>
<keyword evidence="9" id="KW-0378">Hydrolase</keyword>
<dbReference type="SUPFAM" id="SSF56219">
    <property type="entry name" value="DNase I-like"/>
    <property type="match status" value="1"/>
</dbReference>
<evidence type="ECO:0000256" key="6">
    <source>
        <dbReference type="SAM" id="MobiDB-lite"/>
    </source>
</evidence>
<evidence type="ECO:0000313" key="9">
    <source>
        <dbReference type="EMBL" id="KAK2956955.1"/>
    </source>
</evidence>
<evidence type="ECO:0000256" key="5">
    <source>
        <dbReference type="SAM" id="Coils"/>
    </source>
</evidence>
<evidence type="ECO:0000256" key="1">
    <source>
        <dbReference type="ARBA" id="ARBA00004141"/>
    </source>
</evidence>
<feature type="region of interest" description="Disordered" evidence="6">
    <location>
        <begin position="886"/>
        <end position="994"/>
    </location>
</feature>
<dbReference type="Gene3D" id="3.60.10.10">
    <property type="entry name" value="Endonuclease/exonuclease/phosphatase"/>
    <property type="match status" value="1"/>
</dbReference>
<protein>
    <submittedName>
        <fullName evidence="9">Inositol polyphosphate 5-phosphatase E</fullName>
        <ecNumber evidence="9">3.1.3.36</ecNumber>
    </submittedName>
</protein>
<feature type="transmembrane region" description="Helical" evidence="7">
    <location>
        <begin position="44"/>
        <end position="63"/>
    </location>
</feature>
<sequence length="1412" mass="159812">MGNAVLAIVESAVVPGIVVFACGWFFGTTGIIEDVHVDGINRFSLKLAIPVGIVMNFAAYELTGRDLLFVVPLLIHKVIAMIITAIPLFFIKRYTIEHYATNVLNFVYVNNIVYGFAFFVALYPTSGIPLMCLLSALPDCLFAFPYCVFFLELNRARRKKREENPDNPGLSAKESLKLVPGIIVRILTNPVVWSIVIGMIISFTKWKLPTWLKTSIDFIGKTNFGVSMFCVGLFFAVAPTYRVNWSWIKSKCCCCGKSSKPKEDHSEELLQEQGTTPRYQEDDHFGEHPQPSDNEPTHQQTTVESTYESQENEEGVENVTQRGDNVAKAEQGVPEPFSPHHTQIVAVDEPKKSKRPRPNWKMVILCLIESQVLSPALMLGVASFCKFLTVEEIHASVLIMSLPLALIAFSLAKEYQALEQEAVLLIVLQSKDEGLYDIYVISLQEVIELKVSNVGKDSKTFHTWTIKLHNAIGANYKILAEKQLFGLGLIIFLKTSLFAEVSNVQTAMVSCGIFKPIPNKGAIAISLFLRNRPMVFIGSHLTSGREKNNRRLGDYETIVNALTHGETGAGGAFRSPRLNLFDHDFVFWLGDLNYRLDTSLSRENVETLLFLEQKEQHEKMNKRRMERRANLVQKGPTPLSAKHSLLRHNPFGPKNTTTTFTEVPVSPLAQLLSYDQLTLHRLTSAAFSSFNEMRITFPPTYRYDQGTHIFDTSHKLQFPAWCDRIVFHVSDPRINSRRMNDSRRSRTQSIALNFETGPGFITTNQAVISQLQEEQFFVLTPLLYDSVPSFIRSDHRPVIGLFKLSLHPASHFDLPLVPPITPVTSAKPSKLLQIPHVFRFTYMGRLEQGEFDRYPTRQLSNEEKDDLQFLEHEKASTQKMLDRMDEQLKKQDKDIEKGEIDKKDKETTAHPEEEQTESAPSQPETENVQSSPQETTSDPAEEITTKEEPSVSDSKDRNEERTNSTASSIENPLSARKAQEDRGKLAKRTELQAKKTKLELSIAHLTQQIEDDAMSLKNEQLQIERLKSLISQTEIQKITIERDLNSLSDTPPQAPAPRRFGSSGVTTQHSISPLITSLRILTKKEDDAKKQIEKLKLKLEGGRETAQPAPKAGFGSKIMSLIARYNQNTQQEPARSEPEKSKEEIQADINMKEKELDIYRKDIEETKLKIQTQKDTKSKELEETKTTLAKLREDLTNSQKHQQDLDQSLFLSRANLDKLKNDETGLFFQIALLDQLEGDTTTSNDLPPLPPSQNTKNDTISQSDQQSPFAKQQTQPFTLLPPPTIPRRISVSGRQFDGHILQPPPIRTTRQRVSIFERDVEVDEIPKKVEDGLEDPNLAFKKVDLSASTLPTSLSLIERKKRAALLFLCPYPEWGFARGTTKSSLDLVCDGILQRRAIMEEKERLRLLEEQQ</sequence>
<feature type="coiled-coil region" evidence="5">
    <location>
        <begin position="1078"/>
        <end position="1105"/>
    </location>
</feature>
<evidence type="ECO:0000259" key="8">
    <source>
        <dbReference type="SMART" id="SM00128"/>
    </source>
</evidence>